<dbReference type="RefSeq" id="WP_014095806.1">
    <property type="nucleotide sequence ID" value="NZ_CP010525.1"/>
</dbReference>
<dbReference type="GO" id="GO:0005829">
    <property type="term" value="C:cytosol"/>
    <property type="evidence" value="ECO:0007669"/>
    <property type="project" value="TreeGrafter"/>
</dbReference>
<dbReference type="GO" id="GO:0016791">
    <property type="term" value="F:phosphatase activity"/>
    <property type="evidence" value="ECO:0007669"/>
    <property type="project" value="TreeGrafter"/>
</dbReference>
<evidence type="ECO:0000313" key="2">
    <source>
        <dbReference type="EMBL" id="KWZ81627.1"/>
    </source>
</evidence>
<gene>
    <name evidence="2" type="ORF">HMPREF3213_01944</name>
    <name evidence="1" type="ORF">SB48_HM08orf04912</name>
</gene>
<organism evidence="2 4">
    <name type="scientific">Heyndrickxia coagulans</name>
    <name type="common">Weizmannia coagulans</name>
    <dbReference type="NCBI Taxonomy" id="1398"/>
    <lineage>
        <taxon>Bacteria</taxon>
        <taxon>Bacillati</taxon>
        <taxon>Bacillota</taxon>
        <taxon>Bacilli</taxon>
        <taxon>Bacillales</taxon>
        <taxon>Bacillaceae</taxon>
        <taxon>Heyndrickxia</taxon>
    </lineage>
</organism>
<dbReference type="EMBL" id="LRPN01000070">
    <property type="protein sequence ID" value="KWZ81627.1"/>
    <property type="molecule type" value="Genomic_DNA"/>
</dbReference>
<dbReference type="NCBIfam" id="TIGR01484">
    <property type="entry name" value="HAD-SF-IIB"/>
    <property type="match status" value="1"/>
</dbReference>
<dbReference type="EMBL" id="CP010525">
    <property type="protein sequence ID" value="AJO23872.1"/>
    <property type="molecule type" value="Genomic_DNA"/>
</dbReference>
<dbReference type="Gene3D" id="3.40.50.1000">
    <property type="entry name" value="HAD superfamily/HAD-like"/>
    <property type="match status" value="1"/>
</dbReference>
<evidence type="ECO:0000313" key="1">
    <source>
        <dbReference type="EMBL" id="AJO23872.1"/>
    </source>
</evidence>
<dbReference type="CDD" id="cd07516">
    <property type="entry name" value="HAD_Pase"/>
    <property type="match status" value="1"/>
</dbReference>
<proteinExistence type="predicted"/>
<dbReference type="PATRIC" id="fig|1398.18.peg.3042"/>
<name>A0A0C5CR31_HEYCO</name>
<dbReference type="Proteomes" id="UP000032024">
    <property type="component" value="Chromosome"/>
</dbReference>
<accession>A0A0C5CR31</accession>
<dbReference type="Gene3D" id="3.30.1240.10">
    <property type="match status" value="1"/>
</dbReference>
<reference evidence="2" key="4">
    <citation type="submission" date="2016-01" db="EMBL/GenBank/DDBJ databases">
        <authorList>
            <person name="Oliw E.H."/>
        </authorList>
    </citation>
    <scope>NUCLEOTIDE SEQUENCE [LARGE SCALE GENOMIC DNA]</scope>
    <source>
        <strain evidence="2">GED7749B</strain>
    </source>
</reference>
<dbReference type="InterPro" id="IPR006379">
    <property type="entry name" value="HAD-SF_hydro_IIB"/>
</dbReference>
<dbReference type="PANTHER" id="PTHR10000">
    <property type="entry name" value="PHOSPHOSERINE PHOSPHATASE"/>
    <property type="match status" value="1"/>
</dbReference>
<evidence type="ECO:0000313" key="3">
    <source>
        <dbReference type="Proteomes" id="UP000032024"/>
    </source>
</evidence>
<dbReference type="PANTHER" id="PTHR10000:SF50">
    <property type="entry name" value="STRESS RESPONSE PROTEIN YHAX"/>
    <property type="match status" value="1"/>
</dbReference>
<keyword evidence="2" id="KW-0378">Hydrolase</keyword>
<evidence type="ECO:0000313" key="4">
    <source>
        <dbReference type="Proteomes" id="UP000070376"/>
    </source>
</evidence>
<dbReference type="SUPFAM" id="SSF56784">
    <property type="entry name" value="HAD-like"/>
    <property type="match status" value="1"/>
</dbReference>
<reference evidence="3" key="2">
    <citation type="submission" date="2015-01" db="EMBL/GenBank/DDBJ databases">
        <title>Comparative genome analysis of Bacillus coagulans HM-08, Clostridium butyricum HM-68, Bacillus subtilis HM-66 and Bacillus paralicheniformis BL-09.</title>
        <authorList>
            <person name="Zhang H."/>
        </authorList>
    </citation>
    <scope>NUCLEOTIDE SEQUENCE [LARGE SCALE GENOMIC DNA]</scope>
    <source>
        <strain evidence="3">HM-08</strain>
    </source>
</reference>
<dbReference type="InterPro" id="IPR023214">
    <property type="entry name" value="HAD_sf"/>
</dbReference>
<keyword evidence="3" id="KW-1185">Reference proteome</keyword>
<protein>
    <submittedName>
        <fullName evidence="2">HAD hydrolase, family IIB</fullName>
    </submittedName>
    <submittedName>
        <fullName evidence="1">HAD-superfamily hydrolase</fullName>
    </submittedName>
</protein>
<reference evidence="4" key="3">
    <citation type="submission" date="2016-01" db="EMBL/GenBank/DDBJ databases">
        <authorList>
            <person name="Mitreva M."/>
            <person name="Pepin K.H."/>
            <person name="Mihindukulasuriya K.A."/>
            <person name="Fulton R."/>
            <person name="Fronick C."/>
            <person name="O'Laughlin M."/>
            <person name="Miner T."/>
            <person name="Herter B."/>
            <person name="Rosa B.A."/>
            <person name="Cordes M."/>
            <person name="Tomlinson C."/>
            <person name="Wollam A."/>
            <person name="Palsikar V.B."/>
            <person name="Mardis E.R."/>
            <person name="Wilson R.K."/>
        </authorList>
    </citation>
    <scope>NUCLEOTIDE SEQUENCE [LARGE SCALE GENOMIC DNA]</scope>
    <source>
        <strain evidence="4">GED7749B</strain>
    </source>
</reference>
<dbReference type="Pfam" id="PF08282">
    <property type="entry name" value="Hydrolase_3"/>
    <property type="match status" value="1"/>
</dbReference>
<sequence length="288" mass="32284">MIYKMLALNIEGTLLQDNGRLGKTTKEAIEYAGAKGIAVTLITSKNFASAHRIAKWLKLHSSLITHQGAYIASELDKPIFVRRISEEATRDLVRFLEGFHAQIRLVSERFTLSNRVKHPNKLMGKVIYQTSNPFSYAEQYVDDLSAKLEQTPLSPPKIEVIFSDGEDIQAAKKAIANMFHEVDCIFCGNGKLDIVPAGISKLRGLLYVCDRMNIRREEVVVIGSGLDDLPLVEWAGLGVAMGNAHPAVKNVSDWVTRSNNENGVSYMVKEHFRKQQPIDFLKKMKLLK</sequence>
<dbReference type="GO" id="GO:0000287">
    <property type="term" value="F:magnesium ion binding"/>
    <property type="evidence" value="ECO:0007669"/>
    <property type="project" value="TreeGrafter"/>
</dbReference>
<dbReference type="InterPro" id="IPR036412">
    <property type="entry name" value="HAD-like_sf"/>
</dbReference>
<dbReference type="Proteomes" id="UP000070376">
    <property type="component" value="Unassembled WGS sequence"/>
</dbReference>
<dbReference type="AlphaFoldDB" id="A0A0C5CR31"/>
<dbReference type="STRING" id="1398.AB434_2238"/>
<reference evidence="1" key="1">
    <citation type="submission" date="2015-01" db="EMBL/GenBank/DDBJ databases">
        <title>Comparative genome analysis of Bacillus coagulans HM-08, Clostridium butyricum HM-68, Bacillus subtilis HM-66 and Bacillus licheniformis BL-09.</title>
        <authorList>
            <person name="Zhang H."/>
        </authorList>
    </citation>
    <scope>NUCLEOTIDE SEQUENCE [LARGE SCALE GENOMIC DNA]</scope>
    <source>
        <strain evidence="1">HM-08</strain>
    </source>
</reference>